<reference evidence="8 9" key="1">
    <citation type="submission" date="2017-05" db="EMBL/GenBank/DDBJ databases">
        <title>Thiocyanate degradation by Thiohalobacter thiocyanaticus FOKN1.</title>
        <authorList>
            <person name="Oshiki M."/>
            <person name="Fukushima T."/>
            <person name="Kawano S."/>
            <person name="Nakagawa J."/>
        </authorList>
    </citation>
    <scope>NUCLEOTIDE SEQUENCE [LARGE SCALE GENOMIC DNA]</scope>
    <source>
        <strain evidence="8 9">FOKN1</strain>
    </source>
</reference>
<dbReference type="EMBL" id="AP018052">
    <property type="protein sequence ID" value="BAZ93456.1"/>
    <property type="molecule type" value="Genomic_DNA"/>
</dbReference>
<dbReference type="InterPro" id="IPR003423">
    <property type="entry name" value="OMP_efflux"/>
</dbReference>
<dbReference type="GO" id="GO:1990281">
    <property type="term" value="C:efflux pump complex"/>
    <property type="evidence" value="ECO:0007669"/>
    <property type="project" value="TreeGrafter"/>
</dbReference>
<dbReference type="AlphaFoldDB" id="A0A1Z4VP91"/>
<evidence type="ECO:0000256" key="5">
    <source>
        <dbReference type="ARBA" id="ARBA00022692"/>
    </source>
</evidence>
<proteinExistence type="inferred from homology"/>
<dbReference type="PANTHER" id="PTHR30026">
    <property type="entry name" value="OUTER MEMBRANE PROTEIN TOLC"/>
    <property type="match status" value="1"/>
</dbReference>
<keyword evidence="3" id="KW-0813">Transport</keyword>
<evidence type="ECO:0000256" key="6">
    <source>
        <dbReference type="ARBA" id="ARBA00023136"/>
    </source>
</evidence>
<dbReference type="Pfam" id="PF02321">
    <property type="entry name" value="OEP"/>
    <property type="match status" value="1"/>
</dbReference>
<keyword evidence="5" id="KW-0812">Transmembrane</keyword>
<dbReference type="GO" id="GO:0015288">
    <property type="term" value="F:porin activity"/>
    <property type="evidence" value="ECO:0007669"/>
    <property type="project" value="TreeGrafter"/>
</dbReference>
<accession>A0A1Z4VP91</accession>
<dbReference type="Gene3D" id="1.20.1600.10">
    <property type="entry name" value="Outer membrane efflux proteins (OEP)"/>
    <property type="match status" value="1"/>
</dbReference>
<comment type="subcellular location">
    <subcellularLocation>
        <location evidence="1">Cell outer membrane</location>
    </subcellularLocation>
</comment>
<evidence type="ECO:0008006" key="10">
    <source>
        <dbReference type="Google" id="ProtNLM"/>
    </source>
</evidence>
<organism evidence="8 9">
    <name type="scientific">Thiohalobacter thiocyanaticus</name>
    <dbReference type="NCBI Taxonomy" id="585455"/>
    <lineage>
        <taxon>Bacteria</taxon>
        <taxon>Pseudomonadati</taxon>
        <taxon>Pseudomonadota</taxon>
        <taxon>Gammaproteobacteria</taxon>
        <taxon>Thiohalobacterales</taxon>
        <taxon>Thiohalobacteraceae</taxon>
        <taxon>Thiohalobacter</taxon>
    </lineage>
</organism>
<evidence type="ECO:0000256" key="2">
    <source>
        <dbReference type="ARBA" id="ARBA00007613"/>
    </source>
</evidence>
<comment type="similarity">
    <text evidence="2">Belongs to the outer membrane factor (OMF) (TC 1.B.17) family.</text>
</comment>
<dbReference type="Proteomes" id="UP000218765">
    <property type="component" value="Chromosome"/>
</dbReference>
<keyword evidence="4" id="KW-1134">Transmembrane beta strand</keyword>
<evidence type="ECO:0000256" key="4">
    <source>
        <dbReference type="ARBA" id="ARBA00022452"/>
    </source>
</evidence>
<dbReference type="SUPFAM" id="SSF56954">
    <property type="entry name" value="Outer membrane efflux proteins (OEP)"/>
    <property type="match status" value="1"/>
</dbReference>
<evidence type="ECO:0000313" key="9">
    <source>
        <dbReference type="Proteomes" id="UP000218765"/>
    </source>
</evidence>
<gene>
    <name evidence="8" type="ORF">FOKN1_1056</name>
</gene>
<evidence type="ECO:0000256" key="1">
    <source>
        <dbReference type="ARBA" id="ARBA00004442"/>
    </source>
</evidence>
<evidence type="ECO:0000256" key="7">
    <source>
        <dbReference type="ARBA" id="ARBA00023237"/>
    </source>
</evidence>
<dbReference type="InterPro" id="IPR051906">
    <property type="entry name" value="TolC-like"/>
</dbReference>
<name>A0A1Z4VP91_9GAMM</name>
<protein>
    <recommendedName>
        <fullName evidence="10">TolC family protein</fullName>
    </recommendedName>
</protein>
<dbReference type="KEGG" id="ttc:FOKN1_1056"/>
<sequence>MKPPVNCLLDPFRVYLSRPLLGLLLMALVEPAWTGESEVDALPPLPAPLTLQAALAAAHPGHPDLQLAEAERELALAEREAAQAVTGLRASAFAEGRYVEPSPLAPEPGSNDSRASVLLSKRLYDFGRTGSAVAAAAAGHAGRELAYLDATYQQRLEIIARYFDVLLADLAFLVENEAMAIVYVNLDEVRDRHELGQVSDVELLEQETRYQEVRIRRYRAQAEQRTARVRLAEAMGRPGQLAGDLTPPPLDAIERELPELQALQTRVLDSNPAIRAARAEVEAGLEQLEAARAGRRPILTGEVEAAEYAKDFGSRDEWRASVILEVPLLTGGTVKAEVSRARGELAQARAVLARRQLELRQRLVELYEHIRVLQAQRDEAWTRQDYRDLYLDRSRSLYELEVETDLGDAMVESTRARLLAAQVDYQLLLAWAELDALRGQEPMSAQGRAPGEESGE</sequence>
<keyword evidence="9" id="KW-1185">Reference proteome</keyword>
<dbReference type="PANTHER" id="PTHR30026:SF20">
    <property type="entry name" value="OUTER MEMBRANE PROTEIN TOLC"/>
    <property type="match status" value="1"/>
</dbReference>
<dbReference type="GO" id="GO:0009279">
    <property type="term" value="C:cell outer membrane"/>
    <property type="evidence" value="ECO:0007669"/>
    <property type="project" value="UniProtKB-SubCell"/>
</dbReference>
<keyword evidence="6" id="KW-0472">Membrane</keyword>
<dbReference type="GO" id="GO:0015562">
    <property type="term" value="F:efflux transmembrane transporter activity"/>
    <property type="evidence" value="ECO:0007669"/>
    <property type="project" value="InterPro"/>
</dbReference>
<evidence type="ECO:0000256" key="3">
    <source>
        <dbReference type="ARBA" id="ARBA00022448"/>
    </source>
</evidence>
<keyword evidence="7" id="KW-0998">Cell outer membrane</keyword>
<evidence type="ECO:0000313" key="8">
    <source>
        <dbReference type="EMBL" id="BAZ93456.1"/>
    </source>
</evidence>